<proteinExistence type="predicted"/>
<keyword evidence="2" id="KW-1185">Reference proteome</keyword>
<dbReference type="Pfam" id="PF20461">
    <property type="entry name" value="DUF6714"/>
    <property type="match status" value="1"/>
</dbReference>
<sequence length="153" mass="17793">MNNKKVSERAYAVFHTDSLKIPPMTLRAGNAVDSYKLPPPYDEQLDKPTDDYLQKFAYFALPYLDALSWRYYLPFLIDYTLRHAMAEAPPQSCLTVEGTLSSLRPPDPEPPRLSVLTIEQKSVIVDFLEFLAFDERSNYQNYAMQVLEEYWLN</sequence>
<dbReference type="Proteomes" id="UP000010473">
    <property type="component" value="Plasmid pSTA7437.01"/>
</dbReference>
<dbReference type="KEGG" id="scs:Sta7437_4739"/>
<reference evidence="2" key="1">
    <citation type="journal article" date="2013" name="Proc. Natl. Acad. Sci. U.S.A.">
        <title>Improving the coverage of the cyanobacterial phylum using diversity-driven genome sequencing.</title>
        <authorList>
            <person name="Shih P.M."/>
            <person name="Wu D."/>
            <person name="Latifi A."/>
            <person name="Axen S.D."/>
            <person name="Fewer D.P."/>
            <person name="Talla E."/>
            <person name="Calteau A."/>
            <person name="Cai F."/>
            <person name="Tandeau de Marsac N."/>
            <person name="Rippka R."/>
            <person name="Herdman M."/>
            <person name="Sivonen K."/>
            <person name="Coursin T."/>
            <person name="Laurent T."/>
            <person name="Goodwin L."/>
            <person name="Nolan M."/>
            <person name="Davenport K.W."/>
            <person name="Han C.S."/>
            <person name="Rubin E.M."/>
            <person name="Eisen J.A."/>
            <person name="Woyke T."/>
            <person name="Gugger M."/>
            <person name="Kerfeld C.A."/>
        </authorList>
    </citation>
    <scope>NUCLEOTIDE SEQUENCE [LARGE SCALE GENOMIC DNA]</scope>
    <source>
        <strain evidence="2">ATCC 29371 / PCC 7437</strain>
        <plasmid evidence="2">Plasmid pSTA7437.01</plasmid>
    </source>
</reference>
<dbReference type="RefSeq" id="WP_015212084.1">
    <property type="nucleotide sequence ID" value="NC_019765.1"/>
</dbReference>
<dbReference type="OrthoDB" id="581942at2"/>
<protein>
    <submittedName>
        <fullName evidence="1">Uncharacterized protein</fullName>
    </submittedName>
</protein>
<name>K9Y015_STAC7</name>
<gene>
    <name evidence="1" type="ordered locus">Sta7437_4739</name>
</gene>
<keyword evidence="1" id="KW-0614">Plasmid</keyword>
<dbReference type="HOGENOM" id="CLU_1712171_0_0_3"/>
<dbReference type="AlphaFoldDB" id="K9Y015"/>
<dbReference type="EMBL" id="CP003654">
    <property type="protein sequence ID" value="AFZ38180.1"/>
    <property type="molecule type" value="Genomic_DNA"/>
</dbReference>
<evidence type="ECO:0000313" key="1">
    <source>
        <dbReference type="EMBL" id="AFZ38180.1"/>
    </source>
</evidence>
<dbReference type="InterPro" id="IPR046560">
    <property type="entry name" value="DUF6714"/>
</dbReference>
<geneLocation type="plasmid" evidence="1 2">
    <name>pSTA7437.01</name>
</geneLocation>
<accession>K9Y015</accession>
<organism evidence="1 2">
    <name type="scientific">Stanieria cyanosphaera (strain ATCC 29371 / PCC 7437)</name>
    <dbReference type="NCBI Taxonomy" id="111780"/>
    <lineage>
        <taxon>Bacteria</taxon>
        <taxon>Bacillati</taxon>
        <taxon>Cyanobacteriota</taxon>
        <taxon>Cyanophyceae</taxon>
        <taxon>Pleurocapsales</taxon>
        <taxon>Dermocarpellaceae</taxon>
        <taxon>Stanieria</taxon>
    </lineage>
</organism>
<evidence type="ECO:0000313" key="2">
    <source>
        <dbReference type="Proteomes" id="UP000010473"/>
    </source>
</evidence>